<dbReference type="PROSITE" id="PS50206">
    <property type="entry name" value="RHODANESE_3"/>
    <property type="match status" value="1"/>
</dbReference>
<name>A0ABS9R6R2_9FIRM</name>
<dbReference type="CDD" id="cd00158">
    <property type="entry name" value="RHOD"/>
    <property type="match status" value="1"/>
</dbReference>
<evidence type="ECO:0000259" key="1">
    <source>
        <dbReference type="PROSITE" id="PS50206"/>
    </source>
</evidence>
<dbReference type="Pfam" id="PF00581">
    <property type="entry name" value="Rhodanese"/>
    <property type="match status" value="1"/>
</dbReference>
<dbReference type="InterPro" id="IPR050229">
    <property type="entry name" value="GlpE_sulfurtransferase"/>
</dbReference>
<dbReference type="RefSeq" id="WP_117452734.1">
    <property type="nucleotide sequence ID" value="NZ_JAKVPQ010000004.1"/>
</dbReference>
<accession>A0ABS9R6R2</accession>
<dbReference type="SUPFAM" id="SSF52821">
    <property type="entry name" value="Rhodanese/Cell cycle control phosphatase"/>
    <property type="match status" value="1"/>
</dbReference>
<comment type="caution">
    <text evidence="2">The sequence shown here is derived from an EMBL/GenBank/DDBJ whole genome shotgun (WGS) entry which is preliminary data.</text>
</comment>
<dbReference type="PANTHER" id="PTHR43031">
    <property type="entry name" value="FAD-DEPENDENT OXIDOREDUCTASE"/>
    <property type="match status" value="1"/>
</dbReference>
<evidence type="ECO:0000313" key="2">
    <source>
        <dbReference type="EMBL" id="MCH4284848.1"/>
    </source>
</evidence>
<feature type="domain" description="Rhodanese" evidence="1">
    <location>
        <begin position="16"/>
        <end position="101"/>
    </location>
</feature>
<dbReference type="InterPro" id="IPR001763">
    <property type="entry name" value="Rhodanese-like_dom"/>
</dbReference>
<organism evidence="2 3">
    <name type="scientific">Amedibacillus hominis</name>
    <dbReference type="NCBI Taxonomy" id="2897776"/>
    <lineage>
        <taxon>Bacteria</taxon>
        <taxon>Bacillati</taxon>
        <taxon>Bacillota</taxon>
        <taxon>Erysipelotrichia</taxon>
        <taxon>Erysipelotrichales</taxon>
        <taxon>Erysipelotrichaceae</taxon>
        <taxon>Amedibacillus</taxon>
    </lineage>
</organism>
<reference evidence="2 3" key="1">
    <citation type="submission" date="2022-02" db="EMBL/GenBank/DDBJ databases">
        <title>Genome of Erysipelotrichaceae sp. nov. NSJ-176 isolated from human feces.</title>
        <authorList>
            <person name="Abdugheni R."/>
        </authorList>
    </citation>
    <scope>NUCLEOTIDE SEQUENCE [LARGE SCALE GENOMIC DNA]</scope>
    <source>
        <strain evidence="2 3">NSJ-176</strain>
    </source>
</reference>
<dbReference type="Gene3D" id="3.40.250.10">
    <property type="entry name" value="Rhodanese-like domain"/>
    <property type="match status" value="1"/>
</dbReference>
<evidence type="ECO:0000313" key="3">
    <source>
        <dbReference type="Proteomes" id="UP001202402"/>
    </source>
</evidence>
<dbReference type="SMART" id="SM00450">
    <property type="entry name" value="RHOD"/>
    <property type="match status" value="1"/>
</dbReference>
<proteinExistence type="predicted"/>
<gene>
    <name evidence="2" type="ORF">LQE99_06855</name>
</gene>
<dbReference type="Proteomes" id="UP001202402">
    <property type="component" value="Unassembled WGS sequence"/>
</dbReference>
<dbReference type="InterPro" id="IPR036873">
    <property type="entry name" value="Rhodanese-like_dom_sf"/>
</dbReference>
<dbReference type="EMBL" id="JAKVPQ010000004">
    <property type="protein sequence ID" value="MCH4284848.1"/>
    <property type="molecule type" value="Genomic_DNA"/>
</dbReference>
<sequence>MFNFDKTMEEVRADMQDDDVLLVDVREIDEFANGHIPDAINVPLSELDQSAEIMLPKDKKLYVYCRSGQRSTTAKRKLLEMGFEEVYNVGGIISWPYEVETGA</sequence>
<dbReference type="PANTHER" id="PTHR43031:SF1">
    <property type="entry name" value="PYRIDINE NUCLEOTIDE-DISULPHIDE OXIDOREDUCTASE"/>
    <property type="match status" value="1"/>
</dbReference>
<protein>
    <submittedName>
        <fullName evidence="2">Rhodanese-like domain-containing protein</fullName>
    </submittedName>
</protein>
<keyword evidence="3" id="KW-1185">Reference proteome</keyword>